<organism evidence="2 3">
    <name type="scientific">Hyphococcus luteus</name>
    <dbReference type="NCBI Taxonomy" id="2058213"/>
    <lineage>
        <taxon>Bacteria</taxon>
        <taxon>Pseudomonadati</taxon>
        <taxon>Pseudomonadota</taxon>
        <taxon>Alphaproteobacteria</taxon>
        <taxon>Parvularculales</taxon>
        <taxon>Parvularculaceae</taxon>
        <taxon>Hyphococcus</taxon>
    </lineage>
</organism>
<sequence length="86" mass="9567">MNISKAEQRTLHVLARGGAILFDKDDRGKIVEINCASPEGWTLADCTLDVFKKLKRRRLIASSNGGPYRITGLGRRSVRAQLDNRA</sequence>
<accession>A0A2S7K8N5</accession>
<dbReference type="EMBL" id="PJCH01000005">
    <property type="protein sequence ID" value="PQA88843.1"/>
    <property type="molecule type" value="Genomic_DNA"/>
</dbReference>
<reference evidence="2 3" key="1">
    <citation type="submission" date="2017-12" db="EMBL/GenBank/DDBJ databases">
        <authorList>
            <person name="Hurst M.R.H."/>
        </authorList>
    </citation>
    <scope>NUCLEOTIDE SEQUENCE [LARGE SCALE GENOMIC DNA]</scope>
    <source>
        <strain evidence="2 3">SY-3-19</strain>
    </source>
</reference>
<name>A0A2S7K8N5_9PROT</name>
<protein>
    <recommendedName>
        <fullName evidence="1">UPF0386 protein CW354_09445</fullName>
    </recommendedName>
</protein>
<dbReference type="AlphaFoldDB" id="A0A2S7K8N5"/>
<evidence type="ECO:0000256" key="1">
    <source>
        <dbReference type="HAMAP-Rule" id="MF_00827"/>
    </source>
</evidence>
<dbReference type="Proteomes" id="UP000239504">
    <property type="component" value="Unassembled WGS sequence"/>
</dbReference>
<evidence type="ECO:0000313" key="2">
    <source>
        <dbReference type="EMBL" id="PQA88843.1"/>
    </source>
</evidence>
<gene>
    <name evidence="2" type="ORF">CW354_09445</name>
</gene>
<dbReference type="HAMAP" id="MF_00827">
    <property type="entry name" value="UPF0386"/>
    <property type="match status" value="1"/>
</dbReference>
<proteinExistence type="inferred from homology"/>
<dbReference type="InterPro" id="IPR018654">
    <property type="entry name" value="YjhX_toxin"/>
</dbReference>
<evidence type="ECO:0000313" key="3">
    <source>
        <dbReference type="Proteomes" id="UP000239504"/>
    </source>
</evidence>
<keyword evidence="3" id="KW-1185">Reference proteome</keyword>
<dbReference type="Pfam" id="PF09857">
    <property type="entry name" value="YjhX_toxin"/>
    <property type="match status" value="1"/>
</dbReference>
<dbReference type="RefSeq" id="WP_104830080.1">
    <property type="nucleotide sequence ID" value="NZ_PJCH01000005.1"/>
</dbReference>
<dbReference type="OrthoDB" id="7204880at2"/>
<dbReference type="NCBIfam" id="NF010240">
    <property type="entry name" value="PRK13687.1"/>
    <property type="match status" value="1"/>
</dbReference>
<comment type="similarity">
    <text evidence="1">Belongs to the UPF0386 family.</text>
</comment>
<comment type="caution">
    <text evidence="2">The sequence shown here is derived from an EMBL/GenBank/DDBJ whole genome shotgun (WGS) entry which is preliminary data.</text>
</comment>